<dbReference type="VEuPathDB" id="TriTrypDB:Lsey_0042_0440"/>
<evidence type="ECO:0000313" key="3">
    <source>
        <dbReference type="Proteomes" id="UP000038009"/>
    </source>
</evidence>
<protein>
    <submittedName>
        <fullName evidence="2">Uncharacterized protein</fullName>
    </submittedName>
</protein>
<dbReference type="EMBL" id="LJSK01000042">
    <property type="protein sequence ID" value="KPI88737.1"/>
    <property type="molecule type" value="Genomic_DNA"/>
</dbReference>
<accession>A0A0N0P7T4</accession>
<keyword evidence="3" id="KW-1185">Reference proteome</keyword>
<reference evidence="2 3" key="1">
    <citation type="journal article" date="2015" name="PLoS Pathog.">
        <title>Leptomonas seymouri: Adaptations to the Dixenous Life Cycle Analyzed by Genome Sequencing, Transcriptome Profiling and Co-infection with Leishmania donovani.</title>
        <authorList>
            <person name="Kraeva N."/>
            <person name="Butenko A."/>
            <person name="Hlavacova J."/>
            <person name="Kostygov A."/>
            <person name="Myskova J."/>
            <person name="Grybchuk D."/>
            <person name="Lestinova T."/>
            <person name="Votypka J."/>
            <person name="Volf P."/>
            <person name="Opperdoes F."/>
            <person name="Flegontov P."/>
            <person name="Lukes J."/>
            <person name="Yurchenko V."/>
        </authorList>
    </citation>
    <scope>NUCLEOTIDE SEQUENCE [LARGE SCALE GENOMIC DNA]</scope>
    <source>
        <strain evidence="2 3">ATCC 30220</strain>
    </source>
</reference>
<gene>
    <name evidence="2" type="ORF">ABL78_2197</name>
</gene>
<name>A0A0N0P7T4_LEPSE</name>
<feature type="region of interest" description="Disordered" evidence="1">
    <location>
        <begin position="405"/>
        <end position="428"/>
    </location>
</feature>
<dbReference type="OrthoDB" id="271594at2759"/>
<feature type="compositionally biased region" description="Pro residues" evidence="1">
    <location>
        <begin position="51"/>
        <end position="62"/>
    </location>
</feature>
<organism evidence="2 3">
    <name type="scientific">Leptomonas seymouri</name>
    <dbReference type="NCBI Taxonomy" id="5684"/>
    <lineage>
        <taxon>Eukaryota</taxon>
        <taxon>Discoba</taxon>
        <taxon>Euglenozoa</taxon>
        <taxon>Kinetoplastea</taxon>
        <taxon>Metakinetoplastina</taxon>
        <taxon>Trypanosomatida</taxon>
        <taxon>Trypanosomatidae</taxon>
        <taxon>Leishmaniinae</taxon>
        <taxon>Leptomonas</taxon>
    </lineage>
</organism>
<proteinExistence type="predicted"/>
<dbReference type="AlphaFoldDB" id="A0A0N0P7T4"/>
<feature type="region of interest" description="Disordered" evidence="1">
    <location>
        <begin position="46"/>
        <end position="88"/>
    </location>
</feature>
<dbReference type="Proteomes" id="UP000038009">
    <property type="component" value="Unassembled WGS sequence"/>
</dbReference>
<dbReference type="OMA" id="NIESNGM"/>
<comment type="caution">
    <text evidence="2">The sequence shown here is derived from an EMBL/GenBank/DDBJ whole genome shotgun (WGS) entry which is preliminary data.</text>
</comment>
<sequence length="619" mass="68293">MYRVCSGSPSACARVSSSSCSSASSFHPLVSKCTPLLAQRRWLAAGRRGGPRPPPPLPPPPGSVLRDRAGAQLPPPPPLTSAHLGTAYGAGTTHTPATVLRSPQEVLATFISHIPTYYVSVPCVASVLPEELREHFVGRGRLLHFLKRFPFLFDVQLIAGGTSFVRLHRDVSHPQRGAADEKYMMTDVGATTSYVAKPEYITSTESLDCAQRVVYVKPPVPPPSVQVHLEERVPVVDRLRALVPETFVSIEELEESIPEDVLFHPYFDCQGGLLSIAGKLPGEFQVVEGSIRRRPRHLSPLALDEYTLETSPFPEIAAMIKGVVCDSDIPHWVSITSLYEMLTREQKHQVKQQFKSFASFLRAHGRALAVSMDMLQVSMWICKNPPPLQPALGGEGAPALEQLSQDGTKSATTAEALPPPPPSSSKPVTYTREEILNAWYDRFPAHKTLCLREAMELLPVEMRTSGLPTRIAPWLATYPHYFTVDYMEEEDPTKVLIRRAAEWQPLDIALALYAHLPDAKTDYDATAVLQKVEPSLRRVVEELGVGQLGDVLPQWLHVTKRRGAASAAPTAASFTLRRLQESDALQQEIQRRQLQKRQKRGQAGVAEAVDAEDIAKLPV</sequence>
<evidence type="ECO:0000256" key="1">
    <source>
        <dbReference type="SAM" id="MobiDB-lite"/>
    </source>
</evidence>
<evidence type="ECO:0000313" key="2">
    <source>
        <dbReference type="EMBL" id="KPI88737.1"/>
    </source>
</evidence>